<dbReference type="InterPro" id="IPR007867">
    <property type="entry name" value="GMC_OxRtase_C"/>
</dbReference>
<dbReference type="GO" id="GO:0050660">
    <property type="term" value="F:flavin adenine dinucleotide binding"/>
    <property type="evidence" value="ECO:0007669"/>
    <property type="project" value="InterPro"/>
</dbReference>
<keyword evidence="6" id="KW-0560">Oxidoreductase</keyword>
<dbReference type="Gene3D" id="3.50.50.60">
    <property type="entry name" value="FAD/NAD(P)-binding domain"/>
    <property type="match status" value="1"/>
</dbReference>
<dbReference type="RefSeq" id="WP_179444100.1">
    <property type="nucleotide sequence ID" value="NZ_JACBZS010000001.1"/>
</dbReference>
<proteinExistence type="inferred from homology"/>
<evidence type="ECO:0000313" key="6">
    <source>
        <dbReference type="EMBL" id="NYI70113.1"/>
    </source>
</evidence>
<dbReference type="PANTHER" id="PTHR11552:SF147">
    <property type="entry name" value="CHOLINE DEHYDROGENASE, MITOCHONDRIAL"/>
    <property type="match status" value="1"/>
</dbReference>
<dbReference type="Gene3D" id="3.30.560.10">
    <property type="entry name" value="Glucose Oxidase, domain 3"/>
    <property type="match status" value="1"/>
</dbReference>
<name>A0A7Z0IK41_9ACTN</name>
<dbReference type="InterPro" id="IPR036188">
    <property type="entry name" value="FAD/NAD-bd_sf"/>
</dbReference>
<evidence type="ECO:0000256" key="4">
    <source>
        <dbReference type="ARBA" id="ARBA00022827"/>
    </source>
</evidence>
<dbReference type="PROSITE" id="PS00624">
    <property type="entry name" value="GMC_OXRED_2"/>
    <property type="match status" value="1"/>
</dbReference>
<evidence type="ECO:0000256" key="1">
    <source>
        <dbReference type="ARBA" id="ARBA00001974"/>
    </source>
</evidence>
<dbReference type="PIRSF" id="PIRSF000137">
    <property type="entry name" value="Alcohol_oxidase"/>
    <property type="match status" value="1"/>
</dbReference>
<gene>
    <name evidence="6" type="ORF">GGQ54_000673</name>
</gene>
<dbReference type="Pfam" id="PF00732">
    <property type="entry name" value="GMC_oxred_N"/>
    <property type="match status" value="1"/>
</dbReference>
<dbReference type="AlphaFoldDB" id="A0A7Z0IK41"/>
<evidence type="ECO:0000259" key="5">
    <source>
        <dbReference type="PROSITE" id="PS00624"/>
    </source>
</evidence>
<dbReference type="SUPFAM" id="SSF54373">
    <property type="entry name" value="FAD-linked reductases, C-terminal domain"/>
    <property type="match status" value="1"/>
</dbReference>
<dbReference type="EMBL" id="JACBZS010000001">
    <property type="protein sequence ID" value="NYI70113.1"/>
    <property type="molecule type" value="Genomic_DNA"/>
</dbReference>
<accession>A0A7Z0IK41</accession>
<comment type="caution">
    <text evidence="6">The sequence shown here is derived from an EMBL/GenBank/DDBJ whole genome shotgun (WGS) entry which is preliminary data.</text>
</comment>
<evidence type="ECO:0000256" key="2">
    <source>
        <dbReference type="ARBA" id="ARBA00010790"/>
    </source>
</evidence>
<evidence type="ECO:0000256" key="3">
    <source>
        <dbReference type="ARBA" id="ARBA00022630"/>
    </source>
</evidence>
<sequence length="615" mass="67522">MEEFDFVIVGSGAGGGPLAANLALAGHSVLVLEAGDDHDCAYYDLPIFHAQASEDPHLRWDYFVRHYPDRERSERDPKFTAERDGVLYPRGATIGGSTAVSAMINLYPHNADWQRIADLTGDRSWSPERMRELYTERIERWRDPTRDFATRPEHEPDPARHGYAGWLGVTRANPAVGNREPMFIDVINTMDEAAREELPAPPEGMDWPLDPNDWRVVDAHGEGMAFIPVAVSHGARNGARERLLEAAQRAGDKLTIRSHSLATRIDIVDGRAVGVEYLRGAHLYRADPAAGNDREGTPTRHTVAARNEVIVCAGAFNTPQLLKLSGVGPLDELAEHGIAVVADLPGVGANLQDRYEVSVVSRLTRDYPVFDGSDLDAPGPGQEPDRLFAEWRDHRDGPFTTNGSLAAYLKRSSVAGKDPDLIVFSLPVQFRGYYPGYSVDFRARHDAVTFVILKGHTDNRAGTVRLRSADPLDTPMIDFRYFDTGDGDWRADLTAVAEGVDFARRLRDRLGDLVAEELVPGAEVAGRDAVEDFVRDQAWGHHASCSAPIGAADDPMAVLDGDFRVRGVQGLRVVDASVFPRIPGLFIASAVYLVAEKASEVLLAQYPPQPKASSR</sequence>
<organism evidence="6 7">
    <name type="scientific">Naumannella cuiyingiana</name>
    <dbReference type="NCBI Taxonomy" id="1347891"/>
    <lineage>
        <taxon>Bacteria</taxon>
        <taxon>Bacillati</taxon>
        <taxon>Actinomycetota</taxon>
        <taxon>Actinomycetes</taxon>
        <taxon>Propionibacteriales</taxon>
        <taxon>Propionibacteriaceae</taxon>
        <taxon>Naumannella</taxon>
    </lineage>
</organism>
<keyword evidence="7" id="KW-1185">Reference proteome</keyword>
<comment type="cofactor">
    <cofactor evidence="1">
        <name>FAD</name>
        <dbReference type="ChEBI" id="CHEBI:57692"/>
    </cofactor>
</comment>
<dbReference type="GO" id="GO:0008812">
    <property type="term" value="F:choline dehydrogenase activity"/>
    <property type="evidence" value="ECO:0007669"/>
    <property type="project" value="UniProtKB-EC"/>
</dbReference>
<evidence type="ECO:0000313" key="7">
    <source>
        <dbReference type="Proteomes" id="UP000527616"/>
    </source>
</evidence>
<keyword evidence="3" id="KW-0285">Flavoprotein</keyword>
<dbReference type="PANTHER" id="PTHR11552">
    <property type="entry name" value="GLUCOSE-METHANOL-CHOLINE GMC OXIDOREDUCTASE"/>
    <property type="match status" value="1"/>
</dbReference>
<dbReference type="InterPro" id="IPR000172">
    <property type="entry name" value="GMC_OxRdtase_N"/>
</dbReference>
<dbReference type="InterPro" id="IPR012132">
    <property type="entry name" value="GMC_OxRdtase"/>
</dbReference>
<dbReference type="Proteomes" id="UP000527616">
    <property type="component" value="Unassembled WGS sequence"/>
</dbReference>
<keyword evidence="4" id="KW-0274">FAD</keyword>
<reference evidence="6 7" key="1">
    <citation type="submission" date="2020-07" db="EMBL/GenBank/DDBJ databases">
        <title>Sequencing the genomes of 1000 actinobacteria strains.</title>
        <authorList>
            <person name="Klenk H.-P."/>
        </authorList>
    </citation>
    <scope>NUCLEOTIDE SEQUENCE [LARGE SCALE GENOMIC DNA]</scope>
    <source>
        <strain evidence="6 7">DSM 103164</strain>
    </source>
</reference>
<protein>
    <submittedName>
        <fullName evidence="6">Choline dehydrogenase</fullName>
        <ecNumber evidence="6">1.1.99.1</ecNumber>
    </submittedName>
</protein>
<dbReference type="SUPFAM" id="SSF51905">
    <property type="entry name" value="FAD/NAD(P)-binding domain"/>
    <property type="match status" value="1"/>
</dbReference>
<comment type="similarity">
    <text evidence="2">Belongs to the GMC oxidoreductase family.</text>
</comment>
<dbReference type="Pfam" id="PF05199">
    <property type="entry name" value="GMC_oxred_C"/>
    <property type="match status" value="1"/>
</dbReference>
<dbReference type="EC" id="1.1.99.1" evidence="6"/>
<feature type="domain" description="Glucose-methanol-choline oxidoreductase N-terminal" evidence="5">
    <location>
        <begin position="314"/>
        <end position="328"/>
    </location>
</feature>